<dbReference type="EMBL" id="JACGWM010000008">
    <property type="protein sequence ID" value="KAL0358138.1"/>
    <property type="molecule type" value="Genomic_DNA"/>
</dbReference>
<dbReference type="PANTHER" id="PTHR36730">
    <property type="entry name" value="OS03G0210700 PROTEIN"/>
    <property type="match status" value="1"/>
</dbReference>
<organism evidence="1">
    <name type="scientific">Sesamum calycinum</name>
    <dbReference type="NCBI Taxonomy" id="2727403"/>
    <lineage>
        <taxon>Eukaryota</taxon>
        <taxon>Viridiplantae</taxon>
        <taxon>Streptophyta</taxon>
        <taxon>Embryophyta</taxon>
        <taxon>Tracheophyta</taxon>
        <taxon>Spermatophyta</taxon>
        <taxon>Magnoliopsida</taxon>
        <taxon>eudicotyledons</taxon>
        <taxon>Gunneridae</taxon>
        <taxon>Pentapetalae</taxon>
        <taxon>asterids</taxon>
        <taxon>lamiids</taxon>
        <taxon>Lamiales</taxon>
        <taxon>Pedaliaceae</taxon>
        <taxon>Sesamum</taxon>
    </lineage>
</organism>
<name>A0AAW2PQD3_9LAMI</name>
<reference evidence="1" key="2">
    <citation type="journal article" date="2024" name="Plant">
        <title>Genomic evolution and insights into agronomic trait innovations of Sesamum species.</title>
        <authorList>
            <person name="Miao H."/>
            <person name="Wang L."/>
            <person name="Qu L."/>
            <person name="Liu H."/>
            <person name="Sun Y."/>
            <person name="Le M."/>
            <person name="Wang Q."/>
            <person name="Wei S."/>
            <person name="Zheng Y."/>
            <person name="Lin W."/>
            <person name="Duan Y."/>
            <person name="Cao H."/>
            <person name="Xiong S."/>
            <person name="Wang X."/>
            <person name="Wei L."/>
            <person name="Li C."/>
            <person name="Ma Q."/>
            <person name="Ju M."/>
            <person name="Zhao R."/>
            <person name="Li G."/>
            <person name="Mu C."/>
            <person name="Tian Q."/>
            <person name="Mei H."/>
            <person name="Zhang T."/>
            <person name="Gao T."/>
            <person name="Zhang H."/>
        </authorList>
    </citation>
    <scope>NUCLEOTIDE SEQUENCE</scope>
    <source>
        <strain evidence="1">KEN8</strain>
    </source>
</reference>
<comment type="caution">
    <text evidence="1">The sequence shown here is derived from an EMBL/GenBank/DDBJ whole genome shotgun (WGS) entry which is preliminary data.</text>
</comment>
<evidence type="ECO:0000313" key="1">
    <source>
        <dbReference type="EMBL" id="KAL0358138.1"/>
    </source>
</evidence>
<gene>
    <name evidence="1" type="ORF">Scaly_1499500</name>
</gene>
<dbReference type="AlphaFoldDB" id="A0AAW2PQD3"/>
<sequence>MTPLWEGSLISVVPPDTDLVSSLGSGFGGHSVALSQGPLQSSTGHPGGLSVSIPCTRAIVEGAPVELLGDAPVPTPLEVDEGGPRFYILPRLDFFSKSPPPATDMVSSLLNASLAKPSHISSNRFSIPSQPLLKKFLPILSFKKKTEHSKPTKNSQECGHSAALIRTMSQKSLIPIAAAVAVVLWTNPAHAGFLSGLSGIESVPGPQLPQVDFLNRFNEENQKRYAENDARFKESPLLKKLLEKSKLNKEKNRQEILDKYCIRGAEWGVGDCSAEAMSPEDKENFIAMLKKKAGVE</sequence>
<accession>A0AAW2PQD3</accession>
<protein>
    <submittedName>
        <fullName evidence="1">Uncharacterized protein</fullName>
    </submittedName>
</protein>
<reference evidence="1" key="1">
    <citation type="submission" date="2020-06" db="EMBL/GenBank/DDBJ databases">
        <authorList>
            <person name="Li T."/>
            <person name="Hu X."/>
            <person name="Zhang T."/>
            <person name="Song X."/>
            <person name="Zhang H."/>
            <person name="Dai N."/>
            <person name="Sheng W."/>
            <person name="Hou X."/>
            <person name="Wei L."/>
        </authorList>
    </citation>
    <scope>NUCLEOTIDE SEQUENCE</scope>
    <source>
        <strain evidence="1">KEN8</strain>
        <tissue evidence="1">Leaf</tissue>
    </source>
</reference>
<dbReference type="PANTHER" id="PTHR36730:SF1">
    <property type="entry name" value="CATHEPSIN PROPEPTIDE INHIBITOR DOMAIN-CONTAINING PROTEIN"/>
    <property type="match status" value="1"/>
</dbReference>
<proteinExistence type="predicted"/>